<dbReference type="EMBL" id="BMAU01021188">
    <property type="protein sequence ID" value="GFX95725.1"/>
    <property type="molecule type" value="Genomic_DNA"/>
</dbReference>
<name>A0A8X6RK98_TRICX</name>
<proteinExistence type="predicted"/>
<evidence type="ECO:0000256" key="1">
    <source>
        <dbReference type="SAM" id="MobiDB-lite"/>
    </source>
</evidence>
<gene>
    <name evidence="2" type="ORF">TNCV_4886511</name>
</gene>
<dbReference type="Proteomes" id="UP000887159">
    <property type="component" value="Unassembled WGS sequence"/>
</dbReference>
<evidence type="ECO:0000313" key="3">
    <source>
        <dbReference type="Proteomes" id="UP000887159"/>
    </source>
</evidence>
<feature type="region of interest" description="Disordered" evidence="1">
    <location>
        <begin position="135"/>
        <end position="159"/>
    </location>
</feature>
<reference evidence="2" key="1">
    <citation type="submission" date="2020-08" db="EMBL/GenBank/DDBJ databases">
        <title>Multicomponent nature underlies the extraordinary mechanical properties of spider dragline silk.</title>
        <authorList>
            <person name="Kono N."/>
            <person name="Nakamura H."/>
            <person name="Mori M."/>
            <person name="Yoshida Y."/>
            <person name="Ohtoshi R."/>
            <person name="Malay A.D."/>
            <person name="Moran D.A.P."/>
            <person name="Tomita M."/>
            <person name="Numata K."/>
            <person name="Arakawa K."/>
        </authorList>
    </citation>
    <scope>NUCLEOTIDE SEQUENCE</scope>
</reference>
<sequence>MDLQDQTTDPLSSATRKVVAKFKPKFEGQYRVLDVKNNNIVVWKVGKKLTINVDQIRIYRHRKYDETEIGAISSRIAVICAMNQVVLTEYNGDQMTREMVKKKGSEVKRELEEKIRREIIRIMFDPSPFVNPTPLAHADTSRDVLPRGGTSQYLHQMEH</sequence>
<evidence type="ECO:0000313" key="2">
    <source>
        <dbReference type="EMBL" id="GFX95725.1"/>
    </source>
</evidence>
<feature type="compositionally biased region" description="Polar residues" evidence="1">
    <location>
        <begin position="149"/>
        <end position="159"/>
    </location>
</feature>
<organism evidence="2 3">
    <name type="scientific">Trichonephila clavipes</name>
    <name type="common">Golden silk orbweaver</name>
    <name type="synonym">Nephila clavipes</name>
    <dbReference type="NCBI Taxonomy" id="2585209"/>
    <lineage>
        <taxon>Eukaryota</taxon>
        <taxon>Metazoa</taxon>
        <taxon>Ecdysozoa</taxon>
        <taxon>Arthropoda</taxon>
        <taxon>Chelicerata</taxon>
        <taxon>Arachnida</taxon>
        <taxon>Araneae</taxon>
        <taxon>Araneomorphae</taxon>
        <taxon>Entelegynae</taxon>
        <taxon>Araneoidea</taxon>
        <taxon>Nephilidae</taxon>
        <taxon>Trichonephila</taxon>
    </lineage>
</organism>
<comment type="caution">
    <text evidence="2">The sequence shown here is derived from an EMBL/GenBank/DDBJ whole genome shotgun (WGS) entry which is preliminary data.</text>
</comment>
<accession>A0A8X6RK98</accession>
<protein>
    <submittedName>
        <fullName evidence="2">Uncharacterized protein</fullName>
    </submittedName>
</protein>
<dbReference type="AlphaFoldDB" id="A0A8X6RK98"/>
<keyword evidence="3" id="KW-1185">Reference proteome</keyword>